<proteinExistence type="inferred from homology"/>
<evidence type="ECO:0000256" key="8">
    <source>
        <dbReference type="ARBA" id="ARBA00023315"/>
    </source>
</evidence>
<keyword evidence="8 12" id="KW-0012">Acyltransferase</keyword>
<dbReference type="OrthoDB" id="335193at2"/>
<dbReference type="Proteomes" id="UP000183994">
    <property type="component" value="Unassembled WGS sequence"/>
</dbReference>
<dbReference type="STRING" id="1121393.SAMN02745216_01282"/>
<dbReference type="GO" id="GO:0005975">
    <property type="term" value="P:carbohydrate metabolic process"/>
    <property type="evidence" value="ECO:0007669"/>
    <property type="project" value="InterPro"/>
</dbReference>
<evidence type="ECO:0000259" key="11">
    <source>
        <dbReference type="SMART" id="SM00563"/>
    </source>
</evidence>
<organism evidence="12 13">
    <name type="scientific">Desulfatibacillum alkenivorans DSM 16219</name>
    <dbReference type="NCBI Taxonomy" id="1121393"/>
    <lineage>
        <taxon>Bacteria</taxon>
        <taxon>Pseudomonadati</taxon>
        <taxon>Thermodesulfobacteriota</taxon>
        <taxon>Desulfobacteria</taxon>
        <taxon>Desulfobacterales</taxon>
        <taxon>Desulfatibacillaceae</taxon>
        <taxon>Desulfatibacillum</taxon>
    </lineage>
</organism>
<evidence type="ECO:0000256" key="10">
    <source>
        <dbReference type="SAM" id="MobiDB-lite"/>
    </source>
</evidence>
<feature type="compositionally biased region" description="Acidic residues" evidence="10">
    <location>
        <begin position="659"/>
        <end position="671"/>
    </location>
</feature>
<protein>
    <recommendedName>
        <fullName evidence="5">Glycerol-3-phosphate acyltransferase</fullName>
        <ecNumber evidence="4">2.3.1.15</ecNumber>
    </recommendedName>
</protein>
<keyword evidence="13" id="KW-1185">Reference proteome</keyword>
<dbReference type="GO" id="GO:0004553">
    <property type="term" value="F:hydrolase activity, hydrolyzing O-glycosyl compounds"/>
    <property type="evidence" value="ECO:0007669"/>
    <property type="project" value="InterPro"/>
</dbReference>
<dbReference type="UniPathway" id="UPA00557">
    <property type="reaction ID" value="UER00612"/>
</dbReference>
<dbReference type="Pfam" id="PF19277">
    <property type="entry name" value="GPAT_C"/>
    <property type="match status" value="1"/>
</dbReference>
<evidence type="ECO:0000313" key="12">
    <source>
        <dbReference type="EMBL" id="SHJ24189.1"/>
    </source>
</evidence>
<comment type="catalytic activity">
    <reaction evidence="9">
        <text>sn-glycerol 3-phosphate + an acyl-CoA = a 1-acyl-sn-glycero-3-phosphate + CoA</text>
        <dbReference type="Rhea" id="RHEA:15325"/>
        <dbReference type="ChEBI" id="CHEBI:57287"/>
        <dbReference type="ChEBI" id="CHEBI:57597"/>
        <dbReference type="ChEBI" id="CHEBI:57970"/>
        <dbReference type="ChEBI" id="CHEBI:58342"/>
        <dbReference type="EC" id="2.3.1.15"/>
    </reaction>
</comment>
<evidence type="ECO:0000256" key="3">
    <source>
        <dbReference type="ARBA" id="ARBA00007937"/>
    </source>
</evidence>
<dbReference type="GO" id="GO:0012505">
    <property type="term" value="C:endomembrane system"/>
    <property type="evidence" value="ECO:0007669"/>
    <property type="project" value="UniProtKB-SubCell"/>
</dbReference>
<dbReference type="RefSeq" id="WP_073474128.1">
    <property type="nucleotide sequence ID" value="NZ_FQZU01000005.1"/>
</dbReference>
<dbReference type="GO" id="GO:0005886">
    <property type="term" value="C:plasma membrane"/>
    <property type="evidence" value="ECO:0007669"/>
    <property type="project" value="TreeGrafter"/>
</dbReference>
<comment type="pathway">
    <text evidence="2">Phospholipid metabolism; CDP-diacylglycerol biosynthesis; CDP-diacylglycerol from sn-glycerol 3-phosphate: step 1/3.</text>
</comment>
<accession>A0A1M6HPS9</accession>
<evidence type="ECO:0000256" key="7">
    <source>
        <dbReference type="ARBA" id="ARBA00023136"/>
    </source>
</evidence>
<feature type="domain" description="Phospholipid/glycerol acyltransferase" evidence="11">
    <location>
        <begin position="373"/>
        <end position="500"/>
    </location>
</feature>
<dbReference type="InterPro" id="IPR022284">
    <property type="entry name" value="GPAT/DHAPAT"/>
</dbReference>
<dbReference type="PANTHER" id="PTHR12563:SF17">
    <property type="entry name" value="DIHYDROXYACETONE PHOSPHATE ACYLTRANSFERASE"/>
    <property type="match status" value="1"/>
</dbReference>
<dbReference type="SMART" id="SM00563">
    <property type="entry name" value="PlsC"/>
    <property type="match status" value="1"/>
</dbReference>
<feature type="region of interest" description="Disordered" evidence="10">
    <location>
        <begin position="659"/>
        <end position="680"/>
    </location>
</feature>
<dbReference type="SUPFAM" id="SSF69593">
    <property type="entry name" value="Glycerol-3-phosphate (1)-acyltransferase"/>
    <property type="match status" value="1"/>
</dbReference>
<dbReference type="InterPro" id="IPR002123">
    <property type="entry name" value="Plipid/glycerol_acylTrfase"/>
</dbReference>
<evidence type="ECO:0000256" key="4">
    <source>
        <dbReference type="ARBA" id="ARBA00013113"/>
    </source>
</evidence>
<keyword evidence="7" id="KW-0472">Membrane</keyword>
<evidence type="ECO:0000313" key="13">
    <source>
        <dbReference type="Proteomes" id="UP000183994"/>
    </source>
</evidence>
<dbReference type="InterPro" id="IPR001579">
    <property type="entry name" value="Glyco_hydro_18_chit_AS"/>
</dbReference>
<comment type="similarity">
    <text evidence="3">Belongs to the GPAT/DAPAT family.</text>
</comment>
<name>A0A1M6HPS9_9BACT</name>
<gene>
    <name evidence="12" type="ORF">SAMN02745216_01282</name>
</gene>
<dbReference type="InterPro" id="IPR045520">
    <property type="entry name" value="GPAT/DHAPAT_C"/>
</dbReference>
<dbReference type="Pfam" id="PF01553">
    <property type="entry name" value="Acyltransferase"/>
    <property type="match status" value="1"/>
</dbReference>
<evidence type="ECO:0000256" key="2">
    <source>
        <dbReference type="ARBA" id="ARBA00004765"/>
    </source>
</evidence>
<keyword evidence="6 12" id="KW-0808">Transferase</keyword>
<evidence type="ECO:0000256" key="5">
    <source>
        <dbReference type="ARBA" id="ARBA00013432"/>
    </source>
</evidence>
<dbReference type="InterPro" id="IPR041728">
    <property type="entry name" value="GPAT/DHAPAT_LPLAT"/>
</dbReference>
<evidence type="ECO:0000256" key="9">
    <source>
        <dbReference type="ARBA" id="ARBA00048427"/>
    </source>
</evidence>
<dbReference type="PANTHER" id="PTHR12563">
    <property type="entry name" value="GLYCEROL-3-PHOSPHATE ACYLTRANSFERASE"/>
    <property type="match status" value="1"/>
</dbReference>
<dbReference type="GO" id="GO:0004366">
    <property type="term" value="F:glycerol-3-phosphate O-acyltransferase activity"/>
    <property type="evidence" value="ECO:0007669"/>
    <property type="project" value="UniProtKB-EC"/>
</dbReference>
<dbReference type="EMBL" id="FQZU01000005">
    <property type="protein sequence ID" value="SHJ24189.1"/>
    <property type="molecule type" value="Genomic_DNA"/>
</dbReference>
<sequence length="884" mass="103432">MRILNKIMAFFRRWMDRFLQGTYDHFWCHLPEKRGWLTRLMLRLFYTGITVNEDDLESLRQMQKDGIVVFATKYRSLFETLYFHNRYSDLKAPFPEIAFDRRFVLGQPILRIFRIILGHIDHMLRFRAVHNPYKSHYFRRQLCAGKSALVSMVSEKGFYKRYVKQGPDPLTYLLRMQMDLERPIYIAPHLFLYGTKPQKTKHGVLGAGFGTEEKPGRIKRISTLFRTPDKLLVEMSEPINLKKFIEKPKHKNRTIEYLSYALRQKIIERINQHRRSVLGPVLKTPLELKETVLRNEEFRRYLQDRAISQGKQVQDFHKEVDKYLTEIAAKYNTNYINFLRICVRWLTDNMFDGVDLDNESLRKFRKASQKGPVVLVPCHKSHIDYLILSYLLFVNNLPCPLIAAGKNLSFFPMGTIFRNCGAFFIRRTFKGAALYSRVFAEYIHRLLEEGFNIEFFLEGGRSRTGKLVLPKFGLLSILLAAYRNGACKNLYFMPIYIGYDRVIEEGEYLHEVEGGQKKAESLSGLVKARKVLKRRYGSIFVRFDEPIHIQAVLSQFDKPFEKMDNAEQGVVCRNLGHRIIMAINRQTVVTPQSLVAAAVLTDFPDGFTEAELFERVGLLISFLRNQDAELSSTLEDPKYAVKSALESFVNDKFIKVIEEDDDKDNNEEEEREKDSEPQETRYKVVDKRRINLEYYKNNCISFFVPAALASLCVLADEDETFNLSQIVEPYEELQTLFKNEFHYDLDTPLDQQLRKILKIAIDQHYVIPHPTLPETYTVTEEGKKILGIYASFLKNFFESYLLVLKVMSLQPAKALDKKDRMKKFSAMGFSQYKKGELSCMEAISKITFENAYSFFTAQGIKDKEDVEKIEEYNRKLNRYLSFLP</sequence>
<evidence type="ECO:0000256" key="6">
    <source>
        <dbReference type="ARBA" id="ARBA00022679"/>
    </source>
</evidence>
<dbReference type="PROSITE" id="PS01095">
    <property type="entry name" value="GH18_1"/>
    <property type="match status" value="1"/>
</dbReference>
<dbReference type="GO" id="GO:0016024">
    <property type="term" value="P:CDP-diacylglycerol biosynthetic process"/>
    <property type="evidence" value="ECO:0007669"/>
    <property type="project" value="UniProtKB-UniPathway"/>
</dbReference>
<dbReference type="CDD" id="cd07993">
    <property type="entry name" value="LPLAT_DHAPAT-like"/>
    <property type="match status" value="1"/>
</dbReference>
<dbReference type="AlphaFoldDB" id="A0A1M6HPS9"/>
<reference evidence="13" key="1">
    <citation type="submission" date="2016-11" db="EMBL/GenBank/DDBJ databases">
        <authorList>
            <person name="Varghese N."/>
            <person name="Submissions S."/>
        </authorList>
    </citation>
    <scope>NUCLEOTIDE SEQUENCE [LARGE SCALE GENOMIC DNA]</scope>
    <source>
        <strain evidence="13">DSM 16219</strain>
    </source>
</reference>
<comment type="subcellular location">
    <subcellularLocation>
        <location evidence="1">Endomembrane system</location>
        <topology evidence="1">Peripheral membrane protein</topology>
    </subcellularLocation>
</comment>
<evidence type="ECO:0000256" key="1">
    <source>
        <dbReference type="ARBA" id="ARBA00004184"/>
    </source>
</evidence>
<dbReference type="EC" id="2.3.1.15" evidence="4"/>